<dbReference type="GO" id="GO:0042450">
    <property type="term" value="P:L-arginine biosynthetic process via ornithine"/>
    <property type="evidence" value="ECO:0007669"/>
    <property type="project" value="UniProtKB-UniRule"/>
</dbReference>
<dbReference type="Proteomes" id="UP000657075">
    <property type="component" value="Unassembled WGS sequence"/>
</dbReference>
<dbReference type="PANTHER" id="PTHR11986:SF79">
    <property type="entry name" value="ACETYLORNITHINE AMINOTRANSFERASE, MITOCHONDRIAL"/>
    <property type="match status" value="1"/>
</dbReference>
<dbReference type="CDD" id="cd00610">
    <property type="entry name" value="OAT_like"/>
    <property type="match status" value="1"/>
</dbReference>
<keyword evidence="1 7" id="KW-0963">Cytoplasm</keyword>
<comment type="catalytic activity">
    <reaction evidence="7">
        <text>[amino-group carrier protein]-C-terminal-gamma-(L-lysyl)-L-glutamate + 2-oxoglutarate = [amino-group carrier protein]-C-terminal-N-(1-carboxy-5-oxopentan-1-yl)-L-glutamine + L-glutamate</text>
        <dbReference type="Rhea" id="RHEA:41952"/>
        <dbReference type="Rhea" id="RHEA-COMP:9714"/>
        <dbReference type="Rhea" id="RHEA-COMP:9715"/>
        <dbReference type="ChEBI" id="CHEBI:16810"/>
        <dbReference type="ChEBI" id="CHEBI:29985"/>
        <dbReference type="ChEBI" id="CHEBI:78501"/>
        <dbReference type="ChEBI" id="CHEBI:78526"/>
        <dbReference type="EC" id="2.6.1.118"/>
    </reaction>
</comment>
<dbReference type="InterPro" id="IPR050103">
    <property type="entry name" value="Class-III_PLP-dep_AT"/>
</dbReference>
<dbReference type="PROSITE" id="PS00600">
    <property type="entry name" value="AA_TRANSFER_CLASS_3"/>
    <property type="match status" value="1"/>
</dbReference>
<gene>
    <name evidence="7" type="primary">lysJ</name>
    <name evidence="9" type="ORF">GCM10007112_09430</name>
    <name evidence="8" type="ORF">Vsou_14250</name>
</gene>
<dbReference type="EC" id="2.6.1.118" evidence="7"/>
<dbReference type="InterPro" id="IPR037537">
    <property type="entry name" value="LysJ"/>
</dbReference>
<dbReference type="OrthoDB" id="6534at2157"/>
<evidence type="ECO:0000313" key="9">
    <source>
        <dbReference type="EMBL" id="GGI74774.1"/>
    </source>
</evidence>
<dbReference type="InterPro" id="IPR015422">
    <property type="entry name" value="PyrdxlP-dep_Trfase_small"/>
</dbReference>
<dbReference type="PIRSF" id="PIRSF000521">
    <property type="entry name" value="Transaminase_4ab_Lys_Orn"/>
    <property type="match status" value="1"/>
</dbReference>
<accession>A0A830E0G7</accession>
<evidence type="ECO:0000256" key="4">
    <source>
        <dbReference type="ARBA" id="ARBA00022679"/>
    </source>
</evidence>
<feature type="binding site" evidence="7">
    <location>
        <position position="133"/>
    </location>
    <ligand>
        <name>pyridoxal 5'-phosphate</name>
        <dbReference type="ChEBI" id="CHEBI:597326"/>
    </ligand>
</feature>
<dbReference type="GO" id="GO:0019878">
    <property type="term" value="P:lysine biosynthetic process via aminoadipic acid"/>
    <property type="evidence" value="ECO:0007669"/>
    <property type="project" value="UniProtKB-UniRule"/>
</dbReference>
<dbReference type="RefSeq" id="WP_188602907.1">
    <property type="nucleotide sequence ID" value="NZ_AP026830.1"/>
</dbReference>
<dbReference type="PANTHER" id="PTHR11986">
    <property type="entry name" value="AMINOTRANSFERASE CLASS III"/>
    <property type="match status" value="1"/>
</dbReference>
<evidence type="ECO:0000256" key="2">
    <source>
        <dbReference type="ARBA" id="ARBA00022576"/>
    </source>
</evidence>
<evidence type="ECO:0000256" key="1">
    <source>
        <dbReference type="ARBA" id="ARBA00022490"/>
    </source>
</evidence>
<dbReference type="AlphaFoldDB" id="A0A830E0G7"/>
<feature type="modified residue" description="N6-(pyridoxal phosphate)lysine" evidence="7">
    <location>
        <position position="247"/>
    </location>
</feature>
<dbReference type="Pfam" id="PF00202">
    <property type="entry name" value="Aminotran_3"/>
    <property type="match status" value="1"/>
</dbReference>
<evidence type="ECO:0000256" key="3">
    <source>
        <dbReference type="ARBA" id="ARBA00022605"/>
    </source>
</evidence>
<name>A0A830E0G7_9CREN</name>
<keyword evidence="6 7" id="KW-0457">Lysine biosynthesis</keyword>
<comment type="catalytic activity">
    <reaction evidence="7">
        <text>[amino-group carrier protein]-C-terminal-gamma-(L-ornithyl)-L-glutamate + 2-oxoglutarate = [amino-group carrier protein]-C-terminal-gamma-(L-glutamyl-5-semialdehyde)-L-glutamate + L-glutamate</text>
        <dbReference type="Rhea" id="RHEA:52672"/>
        <dbReference type="Rhea" id="RHEA-COMP:13327"/>
        <dbReference type="Rhea" id="RHEA-COMP:13328"/>
        <dbReference type="ChEBI" id="CHEBI:16810"/>
        <dbReference type="ChEBI" id="CHEBI:29985"/>
        <dbReference type="ChEBI" id="CHEBI:136761"/>
        <dbReference type="ChEBI" id="CHEBI:136763"/>
        <dbReference type="EC" id="2.6.1.124"/>
    </reaction>
</comment>
<dbReference type="Gene3D" id="3.40.640.10">
    <property type="entry name" value="Type I PLP-dependent aspartate aminotransferase-like (Major domain)"/>
    <property type="match status" value="1"/>
</dbReference>
<feature type="binding site" evidence="7">
    <location>
        <begin position="218"/>
        <end position="221"/>
    </location>
    <ligand>
        <name>pyridoxal 5'-phosphate</name>
        <dbReference type="ChEBI" id="CHEBI:597326"/>
    </ligand>
</feature>
<comment type="cofactor">
    <cofactor evidence="7">
        <name>pyridoxal 5'-phosphate</name>
        <dbReference type="ChEBI" id="CHEBI:597326"/>
    </cofactor>
    <text evidence="7">Binds 1 pyridoxal phosphate per subunit.</text>
</comment>
<dbReference type="UniPathway" id="UPA00068"/>
<dbReference type="EC" id="2.6.1.124" evidence="7"/>
<dbReference type="InterPro" id="IPR015421">
    <property type="entry name" value="PyrdxlP-dep_Trfase_major"/>
</dbReference>
<protein>
    <recommendedName>
        <fullName evidence="7">Putative [LysW]-aminoadipate semialdehyde/glutamate semialdehyde transaminase</fullName>
        <ecNumber evidence="7">2.6.1.118</ecNumber>
        <ecNumber evidence="7">2.6.1.124</ecNumber>
    </recommendedName>
</protein>
<dbReference type="NCBIfam" id="TIGR00707">
    <property type="entry name" value="argD"/>
    <property type="match status" value="1"/>
</dbReference>
<feature type="binding site" evidence="7">
    <location>
        <position position="276"/>
    </location>
    <ligand>
        <name>pyridoxal 5'-phosphate</name>
        <dbReference type="ChEBI" id="CHEBI:597326"/>
    </ligand>
</feature>
<dbReference type="InterPro" id="IPR004636">
    <property type="entry name" value="AcOrn/SuccOrn_fam"/>
</dbReference>
<evidence type="ECO:0000313" key="11">
    <source>
        <dbReference type="Proteomes" id="UP001060771"/>
    </source>
</evidence>
<dbReference type="GO" id="GO:0008483">
    <property type="term" value="F:transaminase activity"/>
    <property type="evidence" value="ECO:0007669"/>
    <property type="project" value="UniProtKB-UniRule"/>
</dbReference>
<reference evidence="9" key="2">
    <citation type="submission" date="2020-09" db="EMBL/GenBank/DDBJ databases">
        <authorList>
            <person name="Sun Q."/>
            <person name="Ohkuma M."/>
        </authorList>
    </citation>
    <scope>NUCLEOTIDE SEQUENCE</scope>
    <source>
        <strain evidence="9">JCM 11219</strain>
    </source>
</reference>
<evidence type="ECO:0000313" key="10">
    <source>
        <dbReference type="Proteomes" id="UP000657075"/>
    </source>
</evidence>
<sequence length="392" mass="43746">MGNDLLRFEDEYLARYYSKKPLNIVRGHMQYVWDSNNNKYLDMHTGFGVAFLGHRNPRIINAIKEQLDKIITVSLTFYNETRAEFIREFMKIVPSGFGKVFLQNSGTETVETALKIARKISKKVEFLAFLNSFHGRTMGSLSVTGNEKYRRAFEPMPYKVRFAPFNAVDQVDKLVTEDLAAVIVEPIQGEGGVNPARPEFLRALRQVTKERNVLLIFDEVQSGFGRTGRVWAFENYGVEPDIFTAGKSVAGGLPIGITVIRREFGDVFEPGEHGSTFAGNPLVMAAAKASVETLLNDDVPGRVRTMGEEFMRILEDELGSLKSVLRVKGMGFMLGIELKKRADPYVDRLIPMGLLTSVAGGTTVRLLPPYCITNDDISMATKALKTALSENP</sequence>
<comment type="function">
    <text evidence="7">Involved in both the arginine and lysine biosynthetic pathways.</text>
</comment>
<dbReference type="Gene3D" id="3.90.1150.10">
    <property type="entry name" value="Aspartate Aminotransferase, domain 1"/>
    <property type="match status" value="1"/>
</dbReference>
<comment type="pathway">
    <text evidence="7">Amino-acid biosynthesis; L-arginine biosynthesis.</text>
</comment>
<dbReference type="EMBL" id="AP026830">
    <property type="protein sequence ID" value="BDR92332.1"/>
    <property type="molecule type" value="Genomic_DNA"/>
</dbReference>
<keyword evidence="5 7" id="KW-0663">Pyridoxal phosphate</keyword>
<dbReference type="UniPathway" id="UPA00033">
    <property type="reaction ID" value="UER00038"/>
</dbReference>
<comment type="similarity">
    <text evidence="7">Belongs to the class-III pyridoxal-phosphate-dependent aminotransferase family. LysJ subfamily.</text>
</comment>
<evidence type="ECO:0000256" key="7">
    <source>
        <dbReference type="HAMAP-Rule" id="MF_02084"/>
    </source>
</evidence>
<dbReference type="GO" id="GO:0030170">
    <property type="term" value="F:pyridoxal phosphate binding"/>
    <property type="evidence" value="ECO:0007669"/>
    <property type="project" value="InterPro"/>
</dbReference>
<evidence type="ECO:0000313" key="8">
    <source>
        <dbReference type="EMBL" id="BDR92332.1"/>
    </source>
</evidence>
<dbReference type="GeneID" id="76206972"/>
<dbReference type="InterPro" id="IPR015424">
    <property type="entry name" value="PyrdxlP-dep_Trfase"/>
</dbReference>
<keyword evidence="7" id="KW-0055">Arginine biosynthesis</keyword>
<dbReference type="GO" id="GO:0005737">
    <property type="term" value="C:cytoplasm"/>
    <property type="evidence" value="ECO:0007669"/>
    <property type="project" value="UniProtKB-SubCell"/>
</dbReference>
<dbReference type="EMBL" id="BMNM01000003">
    <property type="protein sequence ID" value="GGI74774.1"/>
    <property type="molecule type" value="Genomic_DNA"/>
</dbReference>
<dbReference type="SUPFAM" id="SSF53383">
    <property type="entry name" value="PLP-dependent transferases"/>
    <property type="match status" value="1"/>
</dbReference>
<dbReference type="InterPro" id="IPR005814">
    <property type="entry name" value="Aminotrans_3"/>
</dbReference>
<feature type="binding site" evidence="7">
    <location>
        <position position="275"/>
    </location>
    <ligand>
        <name>substrate</name>
    </ligand>
</feature>
<organism evidence="9 10">
    <name type="scientific">Vulcanisaeta souniana JCM 11219</name>
    <dbReference type="NCBI Taxonomy" id="1293586"/>
    <lineage>
        <taxon>Archaea</taxon>
        <taxon>Thermoproteota</taxon>
        <taxon>Thermoprotei</taxon>
        <taxon>Thermoproteales</taxon>
        <taxon>Thermoproteaceae</taxon>
        <taxon>Vulcanisaeta</taxon>
    </lineage>
</organism>
<keyword evidence="3 7" id="KW-0028">Amino-acid biosynthesis</keyword>
<dbReference type="Proteomes" id="UP001060771">
    <property type="component" value="Chromosome"/>
</dbReference>
<evidence type="ECO:0000256" key="5">
    <source>
        <dbReference type="ARBA" id="ARBA00022898"/>
    </source>
</evidence>
<reference evidence="11" key="3">
    <citation type="submission" date="2022-09" db="EMBL/GenBank/DDBJ databases">
        <title>Complete genome sequence of Vulcanisaeta souniana.</title>
        <authorList>
            <person name="Kato S."/>
            <person name="Itoh T."/>
            <person name="Ohkuma M."/>
        </authorList>
    </citation>
    <scope>NUCLEOTIDE SEQUENCE [LARGE SCALE GENOMIC DNA]</scope>
    <source>
        <strain evidence="11">JCM 11219</strain>
    </source>
</reference>
<keyword evidence="4 7" id="KW-0808">Transferase</keyword>
<comment type="subcellular location">
    <subcellularLocation>
        <location evidence="7">Cytoplasm</location>
    </subcellularLocation>
</comment>
<reference evidence="8" key="4">
    <citation type="journal article" date="2023" name="Microbiol. Resour. Announc.">
        <title>Complete Genome Sequence of Vulcanisaeta souniana Strain IC-059, a Hyperthermophilic Archaeon Isolated from Hot Spring Water in Japan.</title>
        <authorList>
            <person name="Kato S."/>
            <person name="Itoh T."/>
            <person name="Wu L."/>
            <person name="Ma J."/>
            <person name="Ohkuma M."/>
        </authorList>
    </citation>
    <scope>NUCLEOTIDE SEQUENCE</scope>
    <source>
        <strain evidence="8">JCM 11219</strain>
    </source>
</reference>
<dbReference type="GO" id="GO:0042802">
    <property type="term" value="F:identical protein binding"/>
    <property type="evidence" value="ECO:0007669"/>
    <property type="project" value="TreeGrafter"/>
</dbReference>
<dbReference type="FunFam" id="3.40.640.10:FF:000004">
    <property type="entry name" value="Acetylornithine aminotransferase"/>
    <property type="match status" value="1"/>
</dbReference>
<comment type="pathway">
    <text evidence="7">Amino-acid biosynthesis; L-lysine biosynthesis via AAA pathway; L-lysine from L-alpha-aminoadipate (Thermus route): step 4/5.</text>
</comment>
<proteinExistence type="inferred from homology"/>
<keyword evidence="2 7" id="KW-0032">Aminotransferase</keyword>
<dbReference type="InterPro" id="IPR049704">
    <property type="entry name" value="Aminotrans_3_PPA_site"/>
</dbReference>
<evidence type="ECO:0000256" key="6">
    <source>
        <dbReference type="ARBA" id="ARBA00023154"/>
    </source>
</evidence>
<keyword evidence="11" id="KW-1185">Reference proteome</keyword>
<dbReference type="HAMAP" id="MF_02084">
    <property type="entry name" value="LysJ_aminotrans_3"/>
    <property type="match status" value="1"/>
</dbReference>
<comment type="subunit">
    <text evidence="7">Homodimer.</text>
</comment>
<reference evidence="9" key="1">
    <citation type="journal article" date="2014" name="Int. J. Syst. Evol. Microbiol.">
        <title>Complete genome sequence of Corynebacterium casei LMG S-19264T (=DSM 44701T), isolated from a smear-ripened cheese.</title>
        <authorList>
            <consortium name="US DOE Joint Genome Institute (JGI-PGF)"/>
            <person name="Walter F."/>
            <person name="Albersmeier A."/>
            <person name="Kalinowski J."/>
            <person name="Ruckert C."/>
        </authorList>
    </citation>
    <scope>NUCLEOTIDE SEQUENCE</scope>
    <source>
        <strain evidence="9">JCM 11219</strain>
    </source>
</reference>
<feature type="binding site" evidence="7">
    <location>
        <position position="136"/>
    </location>
    <ligand>
        <name>substrate</name>
    </ligand>
</feature>
<feature type="binding site" evidence="7">
    <location>
        <begin position="106"/>
        <end position="107"/>
    </location>
    <ligand>
        <name>pyridoxal 5'-phosphate</name>
        <dbReference type="ChEBI" id="CHEBI:597326"/>
    </ligand>
</feature>